<dbReference type="EMBL" id="UIGY01000070">
    <property type="protein sequence ID" value="SUZ10054.1"/>
    <property type="molecule type" value="Genomic_DNA"/>
</dbReference>
<proteinExistence type="predicted"/>
<organism evidence="1">
    <name type="scientific">Blumeria graminis f. sp. tritici 96224</name>
    <dbReference type="NCBI Taxonomy" id="1268274"/>
    <lineage>
        <taxon>Eukaryota</taxon>
        <taxon>Fungi</taxon>
        <taxon>Dikarya</taxon>
        <taxon>Ascomycota</taxon>
        <taxon>Pezizomycotina</taxon>
        <taxon>Leotiomycetes</taxon>
        <taxon>Erysiphales</taxon>
        <taxon>Erysiphaceae</taxon>
        <taxon>Blumeria</taxon>
    </lineage>
</organism>
<accession>A0A381L813</accession>
<reference evidence="1" key="1">
    <citation type="submission" date="2018-07" db="EMBL/GenBank/DDBJ databases">
        <authorList>
            <person name="Quirk P.G."/>
            <person name="Krulwich T.A."/>
        </authorList>
    </citation>
    <scope>NUCLEOTIDE SEQUENCE</scope>
    <source>
        <strain evidence="1">96224</strain>
    </source>
</reference>
<sequence>MPISKQLTTLTILKFPSRFFPANSTCNPLHDHLTTYRSTPGPKSHTHNLS</sequence>
<gene>
    <name evidence="1" type="ORF">BGT96224V2_LOCUS3243</name>
</gene>
<dbReference type="AlphaFoldDB" id="A0A381L813"/>
<protein>
    <submittedName>
        <fullName evidence="1">Bgt-20956</fullName>
    </submittedName>
</protein>
<name>A0A381L813_BLUGR</name>
<evidence type="ECO:0000313" key="1">
    <source>
        <dbReference type="EMBL" id="SUZ10054.1"/>
    </source>
</evidence>